<dbReference type="OrthoDB" id="4733424at2759"/>
<keyword evidence="2" id="KW-0812">Transmembrane</keyword>
<protein>
    <submittedName>
        <fullName evidence="3">Uncharacterized protein</fullName>
    </submittedName>
</protein>
<feature type="transmembrane region" description="Helical" evidence="2">
    <location>
        <begin position="169"/>
        <end position="186"/>
    </location>
</feature>
<organism evidence="3 4">
    <name type="scientific">Fusarium solani</name>
    <name type="common">Filamentous fungus</name>
    <dbReference type="NCBI Taxonomy" id="169388"/>
    <lineage>
        <taxon>Eukaryota</taxon>
        <taxon>Fungi</taxon>
        <taxon>Dikarya</taxon>
        <taxon>Ascomycota</taxon>
        <taxon>Pezizomycotina</taxon>
        <taxon>Sordariomycetes</taxon>
        <taxon>Hypocreomycetidae</taxon>
        <taxon>Hypocreales</taxon>
        <taxon>Nectriaceae</taxon>
        <taxon>Fusarium</taxon>
        <taxon>Fusarium solani species complex</taxon>
    </lineage>
</organism>
<name>A0A9P9HCL6_FUSSL</name>
<proteinExistence type="predicted"/>
<keyword evidence="2" id="KW-1133">Transmembrane helix</keyword>
<evidence type="ECO:0000256" key="1">
    <source>
        <dbReference type="SAM" id="MobiDB-lite"/>
    </source>
</evidence>
<dbReference type="EMBL" id="JAGTJS010000010">
    <property type="protein sequence ID" value="KAH7254453.1"/>
    <property type="molecule type" value="Genomic_DNA"/>
</dbReference>
<comment type="caution">
    <text evidence="3">The sequence shown here is derived from an EMBL/GenBank/DDBJ whole genome shotgun (WGS) entry which is preliminary data.</text>
</comment>
<feature type="transmembrane region" description="Helical" evidence="2">
    <location>
        <begin position="84"/>
        <end position="103"/>
    </location>
</feature>
<feature type="region of interest" description="Disordered" evidence="1">
    <location>
        <begin position="197"/>
        <end position="251"/>
    </location>
</feature>
<evidence type="ECO:0000256" key="2">
    <source>
        <dbReference type="SAM" id="Phobius"/>
    </source>
</evidence>
<feature type="compositionally biased region" description="Basic and acidic residues" evidence="1">
    <location>
        <begin position="205"/>
        <end position="227"/>
    </location>
</feature>
<dbReference type="AlphaFoldDB" id="A0A9P9HCL6"/>
<keyword evidence="4" id="KW-1185">Reference proteome</keyword>
<sequence length="251" mass="27903">MSEYTHVDTQPMVWASRKIMTIFSVLIFFDIGMMVITIMAITGAETADPRDVVQGAKIDFPPPGEQIQALEIGLASCLTNLLPLMKSAAFGLFFHILFALIFLDRVKKAKQTMDYTSGIRLTKFVLYFVLPFLVIEVAGWAVCLGFQSLYAPVIKPRKLLACHYLGPDLVHFVHFVLLMLVLRAYYRMGPVAEPSPQYAGVPSADDAHPSLPQDHDAPPSYEERESGHLIGKSTKAQPQAAEMSRMTTLPE</sequence>
<gene>
    <name evidence="3" type="ORF">B0J15DRAFT_446418</name>
</gene>
<evidence type="ECO:0000313" key="4">
    <source>
        <dbReference type="Proteomes" id="UP000736672"/>
    </source>
</evidence>
<feature type="transmembrane region" description="Helical" evidence="2">
    <location>
        <begin position="124"/>
        <end position="149"/>
    </location>
</feature>
<reference evidence="3" key="1">
    <citation type="journal article" date="2021" name="Nat. Commun.">
        <title>Genetic determinants of endophytism in the Arabidopsis root mycobiome.</title>
        <authorList>
            <person name="Mesny F."/>
            <person name="Miyauchi S."/>
            <person name="Thiergart T."/>
            <person name="Pickel B."/>
            <person name="Atanasova L."/>
            <person name="Karlsson M."/>
            <person name="Huettel B."/>
            <person name="Barry K.W."/>
            <person name="Haridas S."/>
            <person name="Chen C."/>
            <person name="Bauer D."/>
            <person name="Andreopoulos W."/>
            <person name="Pangilinan J."/>
            <person name="LaButti K."/>
            <person name="Riley R."/>
            <person name="Lipzen A."/>
            <person name="Clum A."/>
            <person name="Drula E."/>
            <person name="Henrissat B."/>
            <person name="Kohler A."/>
            <person name="Grigoriev I.V."/>
            <person name="Martin F.M."/>
            <person name="Hacquard S."/>
        </authorList>
    </citation>
    <scope>NUCLEOTIDE SEQUENCE</scope>
    <source>
        <strain evidence="3">FSSC 5 MPI-SDFR-AT-0091</strain>
    </source>
</reference>
<keyword evidence="2" id="KW-0472">Membrane</keyword>
<dbReference type="Proteomes" id="UP000736672">
    <property type="component" value="Unassembled WGS sequence"/>
</dbReference>
<feature type="transmembrane region" description="Helical" evidence="2">
    <location>
        <begin position="21"/>
        <end position="41"/>
    </location>
</feature>
<evidence type="ECO:0000313" key="3">
    <source>
        <dbReference type="EMBL" id="KAH7254453.1"/>
    </source>
</evidence>
<accession>A0A9P9HCL6</accession>